<organism evidence="6 7">
    <name type="scientific">Dyella marensis</name>
    <dbReference type="NCBI Taxonomy" id="500610"/>
    <lineage>
        <taxon>Bacteria</taxon>
        <taxon>Pseudomonadati</taxon>
        <taxon>Pseudomonadota</taxon>
        <taxon>Gammaproteobacteria</taxon>
        <taxon>Lysobacterales</taxon>
        <taxon>Rhodanobacteraceae</taxon>
        <taxon>Dyella</taxon>
    </lineage>
</organism>
<keyword evidence="3" id="KW-0804">Transcription</keyword>
<proteinExistence type="predicted"/>
<evidence type="ECO:0000256" key="3">
    <source>
        <dbReference type="ARBA" id="ARBA00023163"/>
    </source>
</evidence>
<evidence type="ECO:0000259" key="5">
    <source>
        <dbReference type="PROSITE" id="PS50977"/>
    </source>
</evidence>
<name>A0A1I2C3P3_9GAMM</name>
<dbReference type="InterPro" id="IPR001647">
    <property type="entry name" value="HTH_TetR"/>
</dbReference>
<evidence type="ECO:0000256" key="1">
    <source>
        <dbReference type="ARBA" id="ARBA00023015"/>
    </source>
</evidence>
<evidence type="ECO:0000256" key="2">
    <source>
        <dbReference type="ARBA" id="ARBA00023125"/>
    </source>
</evidence>
<keyword evidence="7" id="KW-1185">Reference proteome</keyword>
<accession>A0A1I2C3P3</accession>
<dbReference type="PANTHER" id="PTHR30055">
    <property type="entry name" value="HTH-TYPE TRANSCRIPTIONAL REGULATOR RUTR"/>
    <property type="match status" value="1"/>
</dbReference>
<evidence type="ECO:0000313" key="7">
    <source>
        <dbReference type="Proteomes" id="UP000199477"/>
    </source>
</evidence>
<dbReference type="PANTHER" id="PTHR30055:SF212">
    <property type="entry name" value="TETR-FAMILY FAMILY TRANSCRIPTIONAL REGULATOR"/>
    <property type="match status" value="1"/>
</dbReference>
<protein>
    <submittedName>
        <fullName evidence="6">Transcriptional regulator, TetR family</fullName>
    </submittedName>
</protein>
<feature type="DNA-binding region" description="H-T-H motif" evidence="4">
    <location>
        <begin position="34"/>
        <end position="53"/>
    </location>
</feature>
<evidence type="ECO:0000256" key="4">
    <source>
        <dbReference type="PROSITE-ProRule" id="PRU00335"/>
    </source>
</evidence>
<gene>
    <name evidence="6" type="ORF">SAMN02799615_01352</name>
</gene>
<evidence type="ECO:0000313" key="6">
    <source>
        <dbReference type="EMBL" id="SFE62947.1"/>
    </source>
</evidence>
<dbReference type="InterPro" id="IPR050109">
    <property type="entry name" value="HTH-type_TetR-like_transc_reg"/>
</dbReference>
<keyword evidence="2 4" id="KW-0238">DNA-binding</keyword>
<keyword evidence="1" id="KW-0805">Transcription regulation</keyword>
<dbReference type="GO" id="GO:0003700">
    <property type="term" value="F:DNA-binding transcription factor activity"/>
    <property type="evidence" value="ECO:0007669"/>
    <property type="project" value="TreeGrafter"/>
</dbReference>
<dbReference type="InterPro" id="IPR025996">
    <property type="entry name" value="MT1864/Rv1816-like_C"/>
</dbReference>
<dbReference type="InterPro" id="IPR009057">
    <property type="entry name" value="Homeodomain-like_sf"/>
</dbReference>
<dbReference type="InterPro" id="IPR036271">
    <property type="entry name" value="Tet_transcr_reg_TetR-rel_C_sf"/>
</dbReference>
<dbReference type="PRINTS" id="PR00455">
    <property type="entry name" value="HTHTETR"/>
</dbReference>
<dbReference type="PROSITE" id="PS50977">
    <property type="entry name" value="HTH_TETR_2"/>
    <property type="match status" value="1"/>
</dbReference>
<reference evidence="7" key="1">
    <citation type="submission" date="2016-10" db="EMBL/GenBank/DDBJ databases">
        <authorList>
            <person name="Varghese N."/>
            <person name="Submissions S."/>
        </authorList>
    </citation>
    <scope>NUCLEOTIDE SEQUENCE [LARGE SCALE GENOMIC DNA]</scope>
    <source>
        <strain evidence="7">UNC178MFTsu3.1</strain>
    </source>
</reference>
<dbReference type="AlphaFoldDB" id="A0A1I2C3P3"/>
<sequence>MHVYTVYMPRLSTPEKILRAARKLMDSGGADAVSMRRVAEAVGITPMAIYRHFPNREALLKRISDDSFASVAQGWEKRSKHRDVYKGLLKSLEQYLDYAQTHPNLFDHAFSVRRDDARRFPEDFRDRQSPTFNVIADKLAEGMERGLFRRADPWDVAMTLWGLGHGLIALYRAGRFNYDEKQFRAFYLKSLETAFDGIKQ</sequence>
<dbReference type="SUPFAM" id="SSF46689">
    <property type="entry name" value="Homeodomain-like"/>
    <property type="match status" value="1"/>
</dbReference>
<dbReference type="SUPFAM" id="SSF48498">
    <property type="entry name" value="Tetracyclin repressor-like, C-terminal domain"/>
    <property type="match status" value="1"/>
</dbReference>
<dbReference type="Pfam" id="PF00440">
    <property type="entry name" value="TetR_N"/>
    <property type="match status" value="1"/>
</dbReference>
<dbReference type="Proteomes" id="UP000199477">
    <property type="component" value="Unassembled WGS sequence"/>
</dbReference>
<dbReference type="GO" id="GO:0000976">
    <property type="term" value="F:transcription cis-regulatory region binding"/>
    <property type="evidence" value="ECO:0007669"/>
    <property type="project" value="TreeGrafter"/>
</dbReference>
<dbReference type="Gene3D" id="1.10.357.10">
    <property type="entry name" value="Tetracycline Repressor, domain 2"/>
    <property type="match status" value="1"/>
</dbReference>
<dbReference type="Pfam" id="PF13305">
    <property type="entry name" value="TetR_C_33"/>
    <property type="match status" value="1"/>
</dbReference>
<dbReference type="EMBL" id="FONH01000003">
    <property type="protein sequence ID" value="SFE62947.1"/>
    <property type="molecule type" value="Genomic_DNA"/>
</dbReference>
<feature type="domain" description="HTH tetR-type" evidence="5">
    <location>
        <begin position="11"/>
        <end position="71"/>
    </location>
</feature>
<dbReference type="STRING" id="500610.SAMN02799615_01352"/>